<proteinExistence type="inferred from homology"/>
<comment type="pathway">
    <text evidence="2 12">Cell wall biogenesis; peptidoglycan biosynthesis.</text>
</comment>
<evidence type="ECO:0000313" key="15">
    <source>
        <dbReference type="Proteomes" id="UP000276301"/>
    </source>
</evidence>
<dbReference type="GO" id="GO:0019277">
    <property type="term" value="P:UDP-N-acetylgalactosamine biosynthetic process"/>
    <property type="evidence" value="ECO:0007669"/>
    <property type="project" value="InterPro"/>
</dbReference>
<protein>
    <recommendedName>
        <fullName evidence="12">UDP-N-acetylglucosamine 1-carboxyvinyltransferase</fullName>
        <ecNumber evidence="12">2.5.1.7</ecNumber>
    </recommendedName>
    <alternativeName>
        <fullName evidence="12">Enoylpyruvate transferase</fullName>
    </alternativeName>
    <alternativeName>
        <fullName evidence="12">UDP-N-acetylglucosamine enolpyruvyl transferase</fullName>
        <shortName evidence="12">EPT</shortName>
    </alternativeName>
</protein>
<comment type="caution">
    <text evidence="14">The sequence shown here is derived from an EMBL/GenBank/DDBJ whole genome shotgun (WGS) entry which is preliminary data.</text>
</comment>
<evidence type="ECO:0000256" key="9">
    <source>
        <dbReference type="ARBA" id="ARBA00023316"/>
    </source>
</evidence>
<evidence type="ECO:0000259" key="13">
    <source>
        <dbReference type="Pfam" id="PF00275"/>
    </source>
</evidence>
<keyword evidence="9 12" id="KW-0961">Cell wall biogenesis/degradation</keyword>
<reference evidence="14 15" key="1">
    <citation type="submission" date="2018-10" db="EMBL/GenBank/DDBJ databases">
        <title>Anaerotruncus faecis sp. nov., isolated from human feces.</title>
        <authorList>
            <person name="Wang Y.-J."/>
        </authorList>
    </citation>
    <scope>NUCLEOTIDE SEQUENCE [LARGE SCALE GENOMIC DNA]</scope>
    <source>
        <strain evidence="14 15">22A2-44</strain>
    </source>
</reference>
<evidence type="ECO:0000256" key="5">
    <source>
        <dbReference type="ARBA" id="ARBA00022679"/>
    </source>
</evidence>
<dbReference type="NCBIfam" id="NF006873">
    <property type="entry name" value="PRK09369.1"/>
    <property type="match status" value="1"/>
</dbReference>
<evidence type="ECO:0000256" key="8">
    <source>
        <dbReference type="ARBA" id="ARBA00023306"/>
    </source>
</evidence>
<evidence type="ECO:0000256" key="12">
    <source>
        <dbReference type="HAMAP-Rule" id="MF_00111"/>
    </source>
</evidence>
<comment type="similarity">
    <text evidence="10 12">Belongs to the EPSP synthase family. MurA subfamily.</text>
</comment>
<comment type="subcellular location">
    <subcellularLocation>
        <location evidence="1 12">Cytoplasm</location>
    </subcellularLocation>
</comment>
<feature type="binding site" evidence="12">
    <location>
        <position position="327"/>
    </location>
    <ligand>
        <name>UDP-N-acetyl-alpha-D-glucosamine</name>
        <dbReference type="ChEBI" id="CHEBI:57705"/>
    </ligand>
</feature>
<dbReference type="InterPro" id="IPR036968">
    <property type="entry name" value="Enolpyruvate_Tfrase_sf"/>
</dbReference>
<evidence type="ECO:0000256" key="3">
    <source>
        <dbReference type="ARBA" id="ARBA00022490"/>
    </source>
</evidence>
<feature type="binding site" evidence="12">
    <location>
        <position position="91"/>
    </location>
    <ligand>
        <name>UDP-N-acetyl-alpha-D-glucosamine</name>
        <dbReference type="ChEBI" id="CHEBI:57705"/>
    </ligand>
</feature>
<accession>A0A498CYQ5</accession>
<dbReference type="PANTHER" id="PTHR43783:SF1">
    <property type="entry name" value="UDP-N-ACETYLGLUCOSAMINE 1-CARBOXYVINYLTRANSFERASE"/>
    <property type="match status" value="1"/>
</dbReference>
<evidence type="ECO:0000256" key="2">
    <source>
        <dbReference type="ARBA" id="ARBA00004752"/>
    </source>
</evidence>
<comment type="catalytic activity">
    <reaction evidence="11 12">
        <text>phosphoenolpyruvate + UDP-N-acetyl-alpha-D-glucosamine = UDP-N-acetyl-3-O-(1-carboxyvinyl)-alpha-D-glucosamine + phosphate</text>
        <dbReference type="Rhea" id="RHEA:18681"/>
        <dbReference type="ChEBI" id="CHEBI:43474"/>
        <dbReference type="ChEBI" id="CHEBI:57705"/>
        <dbReference type="ChEBI" id="CHEBI:58702"/>
        <dbReference type="ChEBI" id="CHEBI:68483"/>
        <dbReference type="EC" id="2.5.1.7"/>
    </reaction>
</comment>
<dbReference type="EC" id="2.5.1.7" evidence="12"/>
<dbReference type="GO" id="GO:0009252">
    <property type="term" value="P:peptidoglycan biosynthetic process"/>
    <property type="evidence" value="ECO:0007669"/>
    <property type="project" value="UniProtKB-UniRule"/>
</dbReference>
<keyword evidence="4 12" id="KW-0132">Cell division</keyword>
<dbReference type="AlphaFoldDB" id="A0A498CYQ5"/>
<keyword evidence="6 12" id="KW-0133">Cell shape</keyword>
<evidence type="ECO:0000256" key="10">
    <source>
        <dbReference type="ARBA" id="ARBA00038367"/>
    </source>
</evidence>
<evidence type="ECO:0000256" key="6">
    <source>
        <dbReference type="ARBA" id="ARBA00022960"/>
    </source>
</evidence>
<feature type="modified residue" description="2-(S-cysteinyl)pyruvic acid O-phosphothioketal" evidence="12">
    <location>
        <position position="115"/>
    </location>
</feature>
<keyword evidence="15" id="KW-1185">Reference proteome</keyword>
<dbReference type="InterPro" id="IPR005750">
    <property type="entry name" value="UDP_GlcNAc_COvinyl_MurA"/>
</dbReference>
<evidence type="ECO:0000256" key="11">
    <source>
        <dbReference type="ARBA" id="ARBA00047527"/>
    </source>
</evidence>
<dbReference type="SUPFAM" id="SSF55205">
    <property type="entry name" value="EPT/RTPC-like"/>
    <property type="match status" value="1"/>
</dbReference>
<dbReference type="InterPro" id="IPR001986">
    <property type="entry name" value="Enolpyruvate_Tfrase_dom"/>
</dbReference>
<dbReference type="GO" id="GO:0008360">
    <property type="term" value="P:regulation of cell shape"/>
    <property type="evidence" value="ECO:0007669"/>
    <property type="project" value="UniProtKB-KW"/>
</dbReference>
<dbReference type="EMBL" id="RCHT01000022">
    <property type="protein sequence ID" value="RLL09123.1"/>
    <property type="molecule type" value="Genomic_DNA"/>
</dbReference>
<sequence length="417" mass="44359">MPKLLIEGEKRLEGRLQVHGAKNSVLPILAATLLSGDCVIHNCPRLTDVDAACNILQHLGSETRREGDSILVGAADSCCCCIPDELMRRMRSSIVFLGAIVAKCGHARISLPGGCELGPRPIDLHLAALEKLGVTIEEDHGYLNCTVKDRLRGASIPLPFPSVGATENIMIAASLAEGETVIKNAAREPEISDLAAFLNACGARVRTTPDGDLHITGVKSLHPAEHSVIPDRIAAATYLSAAAVTGGDVTLDGVCTEHLAAVLPYFEEMGCRLKTAPEEIRLTAARPLRAMSMVRTMPYPGFPTDAQSPLMATACVAQGSSIFVENIFESRYKHVPELIRMGADIKVEGRVALVHGVKELHSATVHCTDLRGGAAIAVAALAAAGETELLDIGHIDRGYENFEENLRGIGAAIRRVP</sequence>
<evidence type="ECO:0000256" key="1">
    <source>
        <dbReference type="ARBA" id="ARBA00004496"/>
    </source>
</evidence>
<dbReference type="RefSeq" id="WP_121587256.1">
    <property type="nucleotide sequence ID" value="NZ_RCHT01000022.1"/>
</dbReference>
<evidence type="ECO:0000256" key="4">
    <source>
        <dbReference type="ARBA" id="ARBA00022618"/>
    </source>
</evidence>
<dbReference type="GO" id="GO:0008760">
    <property type="term" value="F:UDP-N-acetylglucosamine 1-carboxyvinyltransferase activity"/>
    <property type="evidence" value="ECO:0007669"/>
    <property type="project" value="UniProtKB-UniRule"/>
</dbReference>
<comment type="caution">
    <text evidence="12">Lacks conserved residue(s) required for the propagation of feature annotation.</text>
</comment>
<feature type="binding site" evidence="12">
    <location>
        <begin position="120"/>
        <end position="124"/>
    </location>
    <ligand>
        <name>UDP-N-acetyl-alpha-D-glucosamine</name>
        <dbReference type="ChEBI" id="CHEBI:57705"/>
    </ligand>
</feature>
<dbReference type="CDD" id="cd01555">
    <property type="entry name" value="UdpNAET"/>
    <property type="match status" value="1"/>
</dbReference>
<dbReference type="Gene3D" id="3.65.10.10">
    <property type="entry name" value="Enolpyruvate transferase domain"/>
    <property type="match status" value="2"/>
</dbReference>
<dbReference type="HAMAP" id="MF_00111">
    <property type="entry name" value="MurA"/>
    <property type="match status" value="1"/>
</dbReference>
<dbReference type="GO" id="GO:0005737">
    <property type="term" value="C:cytoplasm"/>
    <property type="evidence" value="ECO:0007669"/>
    <property type="project" value="UniProtKB-SubCell"/>
</dbReference>
<keyword evidence="5 12" id="KW-0808">Transferase</keyword>
<dbReference type="UniPathway" id="UPA00219"/>
<dbReference type="Pfam" id="PF00275">
    <property type="entry name" value="EPSP_synthase"/>
    <property type="match status" value="1"/>
</dbReference>
<comment type="function">
    <text evidence="12">Cell wall formation. Adds enolpyruvyl to UDP-N-acetylglucosamine.</text>
</comment>
<evidence type="ECO:0000256" key="7">
    <source>
        <dbReference type="ARBA" id="ARBA00022984"/>
    </source>
</evidence>
<dbReference type="Proteomes" id="UP000276301">
    <property type="component" value="Unassembled WGS sequence"/>
</dbReference>
<keyword evidence="12" id="KW-0670">Pyruvate</keyword>
<dbReference type="GO" id="GO:0051301">
    <property type="term" value="P:cell division"/>
    <property type="evidence" value="ECO:0007669"/>
    <property type="project" value="UniProtKB-KW"/>
</dbReference>
<organism evidence="14 15">
    <name type="scientific">Anaerotruncus massiliensis</name>
    <name type="common">ex Liu et al. 2021</name>
    <dbReference type="NCBI Taxonomy" id="2321404"/>
    <lineage>
        <taxon>Bacteria</taxon>
        <taxon>Bacillati</taxon>
        <taxon>Bacillota</taxon>
        <taxon>Clostridia</taxon>
        <taxon>Eubacteriales</taxon>
        <taxon>Oscillospiraceae</taxon>
        <taxon>Anaerotruncus</taxon>
    </lineage>
</organism>
<keyword evidence="7 12" id="KW-0573">Peptidoglycan synthesis</keyword>
<keyword evidence="8 12" id="KW-0131">Cell cycle</keyword>
<dbReference type="InterPro" id="IPR050068">
    <property type="entry name" value="MurA_subfamily"/>
</dbReference>
<gene>
    <name evidence="12 14" type="primary">murA</name>
    <name evidence="14" type="ORF">D4A47_10645</name>
</gene>
<dbReference type="NCBIfam" id="TIGR01072">
    <property type="entry name" value="murA"/>
    <property type="match status" value="1"/>
</dbReference>
<feature type="binding site" evidence="12">
    <location>
        <position position="305"/>
    </location>
    <ligand>
        <name>UDP-N-acetyl-alpha-D-glucosamine</name>
        <dbReference type="ChEBI" id="CHEBI:57705"/>
    </ligand>
</feature>
<dbReference type="InterPro" id="IPR013792">
    <property type="entry name" value="RNA3'P_cycl/enolpyr_Trfase_a/b"/>
</dbReference>
<feature type="domain" description="Enolpyruvate transferase" evidence="13">
    <location>
        <begin position="7"/>
        <end position="406"/>
    </location>
</feature>
<feature type="active site" description="Proton donor" evidence="12">
    <location>
        <position position="115"/>
    </location>
</feature>
<keyword evidence="3 12" id="KW-0963">Cytoplasm</keyword>
<evidence type="ECO:0000313" key="14">
    <source>
        <dbReference type="EMBL" id="RLL09123.1"/>
    </source>
</evidence>
<name>A0A498CYQ5_9FIRM</name>
<dbReference type="PANTHER" id="PTHR43783">
    <property type="entry name" value="UDP-N-ACETYLGLUCOSAMINE 1-CARBOXYVINYLTRANSFERASE"/>
    <property type="match status" value="1"/>
</dbReference>
<feature type="binding site" evidence="12">
    <location>
        <begin position="22"/>
        <end position="23"/>
    </location>
    <ligand>
        <name>phosphoenolpyruvate</name>
        <dbReference type="ChEBI" id="CHEBI:58702"/>
    </ligand>
</feature>
<dbReference type="GO" id="GO:0071555">
    <property type="term" value="P:cell wall organization"/>
    <property type="evidence" value="ECO:0007669"/>
    <property type="project" value="UniProtKB-KW"/>
</dbReference>